<keyword evidence="2" id="KW-0378">Hydrolase</keyword>
<evidence type="ECO:0000256" key="2">
    <source>
        <dbReference type="ARBA" id="ARBA00022801"/>
    </source>
</evidence>
<feature type="domain" description="AAA+ ATPase" evidence="4">
    <location>
        <begin position="1"/>
        <end position="168"/>
    </location>
</feature>
<gene>
    <name evidence="6" type="primary">NTPCR</name>
</gene>
<dbReference type="PANTHER" id="PTHR43146">
    <property type="entry name" value="CANCER-RELATED NUCLEOSIDE-TRIPHOSPHATASE"/>
    <property type="match status" value="1"/>
</dbReference>
<dbReference type="AlphaFoldDB" id="A0A8B8U0G6"/>
<keyword evidence="1" id="KW-0547">Nucleotide-binding</keyword>
<keyword evidence="5" id="KW-1185">Reference proteome</keyword>
<dbReference type="InterPro" id="IPR003593">
    <property type="entry name" value="AAA+_ATPase"/>
</dbReference>
<dbReference type="InterPro" id="IPR027417">
    <property type="entry name" value="P-loop_NTPase"/>
</dbReference>
<dbReference type="SMART" id="SM00382">
    <property type="entry name" value="AAA"/>
    <property type="match status" value="1"/>
</dbReference>
<dbReference type="Pfam" id="PF03266">
    <property type="entry name" value="NTPase_1"/>
    <property type="match status" value="1"/>
</dbReference>
<dbReference type="KEGG" id="cfr:102504330"/>
<evidence type="ECO:0000313" key="6">
    <source>
        <dbReference type="RefSeq" id="XP_032347703.1"/>
    </source>
</evidence>
<dbReference type="HAMAP" id="MF_00796">
    <property type="entry name" value="NTPase_1"/>
    <property type="match status" value="1"/>
</dbReference>
<dbReference type="SUPFAM" id="SSF52540">
    <property type="entry name" value="P-loop containing nucleoside triphosphate hydrolases"/>
    <property type="match status" value="1"/>
</dbReference>
<reference evidence="6" key="1">
    <citation type="submission" date="2025-08" db="UniProtKB">
        <authorList>
            <consortium name="RefSeq"/>
        </authorList>
    </citation>
    <scope>IDENTIFICATION</scope>
    <source>
        <tissue evidence="6">Ear skin</tissue>
    </source>
</reference>
<dbReference type="PANTHER" id="PTHR43146:SF1">
    <property type="entry name" value="CANCER-RELATED NUCLEOSIDE-TRIPHOSPHATASE"/>
    <property type="match status" value="1"/>
</dbReference>
<dbReference type="CDD" id="cd19482">
    <property type="entry name" value="RecA-like_Thep1"/>
    <property type="match status" value="1"/>
</dbReference>
<evidence type="ECO:0000256" key="3">
    <source>
        <dbReference type="ARBA" id="ARBA00022840"/>
    </source>
</evidence>
<dbReference type="GeneID" id="102504330"/>
<dbReference type="GO" id="GO:0005524">
    <property type="term" value="F:ATP binding"/>
    <property type="evidence" value="ECO:0007669"/>
    <property type="project" value="UniProtKB-KW"/>
</dbReference>
<organism evidence="5 6">
    <name type="scientific">Camelus ferus</name>
    <name type="common">Wild bactrian camel</name>
    <name type="synonym">Camelus bactrianus ferus</name>
    <dbReference type="NCBI Taxonomy" id="419612"/>
    <lineage>
        <taxon>Eukaryota</taxon>
        <taxon>Metazoa</taxon>
        <taxon>Chordata</taxon>
        <taxon>Craniata</taxon>
        <taxon>Vertebrata</taxon>
        <taxon>Euteleostomi</taxon>
        <taxon>Mammalia</taxon>
        <taxon>Eutheria</taxon>
        <taxon>Laurasiatheria</taxon>
        <taxon>Artiodactyla</taxon>
        <taxon>Tylopoda</taxon>
        <taxon>Camelidae</taxon>
        <taxon>Camelus</taxon>
    </lineage>
</organism>
<protein>
    <submittedName>
        <fullName evidence="6">LOW QUALITY PROTEIN: cancer-related nucleoside-triphosphatase</fullName>
    </submittedName>
</protein>
<dbReference type="RefSeq" id="XP_032347703.1">
    <property type="nucleotide sequence ID" value="XM_032491812.1"/>
</dbReference>
<evidence type="ECO:0000313" key="5">
    <source>
        <dbReference type="Proteomes" id="UP000694856"/>
    </source>
</evidence>
<dbReference type="Gene3D" id="3.40.50.300">
    <property type="entry name" value="P-loop containing nucleotide triphosphate hydrolases"/>
    <property type="match status" value="1"/>
</dbReference>
<evidence type="ECO:0000256" key="1">
    <source>
        <dbReference type="ARBA" id="ARBA00022741"/>
    </source>
</evidence>
<accession>A0A8B8U0G6</accession>
<dbReference type="CTD" id="84284"/>
<proteinExistence type="inferred from homology"/>
<keyword evidence="3" id="KW-0067">ATP-binding</keyword>
<dbReference type="InterPro" id="IPR004948">
    <property type="entry name" value="Nuc-triphosphatase_THEP1"/>
</dbReference>
<dbReference type="Proteomes" id="UP000694856">
    <property type="component" value="Chromosome 11"/>
</dbReference>
<sequence>MARHVFLTGPPGVGKTTLIQKASEVLKSCGVPVDGFYTEEVRQGGRRIGFDVVTLSGERGPLSRTGSEPPPGKRECRVGQYVVDLASFEQLALPVLRNAGSSSGPGPSVCVIDEVGKMELFSQPFIQAVRRTLSTPGTIVLGTIPIPKGRPLALVEEIRTRKDVKVFSVTKENRNHLLPEIVAVRAERREVRVNHCCCCSARETQCQLEWRPYPARQGFRPGLREPSEALPEKARQLFSIKCLKDQMSLNAGSTPQD</sequence>
<evidence type="ECO:0000259" key="4">
    <source>
        <dbReference type="SMART" id="SM00382"/>
    </source>
</evidence>
<dbReference type="GO" id="GO:0017111">
    <property type="term" value="F:ribonucleoside triphosphate phosphatase activity"/>
    <property type="evidence" value="ECO:0007669"/>
    <property type="project" value="InterPro"/>
</dbReference>
<name>A0A8B8U0G6_CAMFR</name>